<feature type="transmembrane region" description="Helical" evidence="1">
    <location>
        <begin position="56"/>
        <end position="77"/>
    </location>
</feature>
<protein>
    <submittedName>
        <fullName evidence="3">YcxB family protein</fullName>
    </submittedName>
</protein>
<feature type="transmembrane region" description="Helical" evidence="1">
    <location>
        <begin position="27"/>
        <end position="50"/>
    </location>
</feature>
<reference evidence="3" key="2">
    <citation type="journal article" date="2021" name="PeerJ">
        <title>Extensive microbial diversity within the chicken gut microbiome revealed by metagenomics and culture.</title>
        <authorList>
            <person name="Gilroy R."/>
            <person name="Ravi A."/>
            <person name="Getino M."/>
            <person name="Pursley I."/>
            <person name="Horton D.L."/>
            <person name="Alikhan N.F."/>
            <person name="Baker D."/>
            <person name="Gharbi K."/>
            <person name="Hall N."/>
            <person name="Watson M."/>
            <person name="Adriaenssens E.M."/>
            <person name="Foster-Nyarko E."/>
            <person name="Jarju S."/>
            <person name="Secka A."/>
            <person name="Antonio M."/>
            <person name="Oren A."/>
            <person name="Chaudhuri R.R."/>
            <person name="La Ragione R."/>
            <person name="Hildebrand F."/>
            <person name="Pallen M.J."/>
        </authorList>
    </citation>
    <scope>NUCLEOTIDE SEQUENCE</scope>
    <source>
        <strain evidence="3">CHK195-4489</strain>
    </source>
</reference>
<gene>
    <name evidence="3" type="ORF">IAD50_05860</name>
</gene>
<comment type="caution">
    <text evidence="3">The sequence shown here is derived from an EMBL/GenBank/DDBJ whole genome shotgun (WGS) entry which is preliminary data.</text>
</comment>
<dbReference type="EMBL" id="DVMM01000122">
    <property type="protein sequence ID" value="HIU29806.1"/>
    <property type="molecule type" value="Genomic_DNA"/>
</dbReference>
<organism evidence="3 4">
    <name type="scientific">Candidatus Egerieisoma faecipullorum</name>
    <dbReference type="NCBI Taxonomy" id="2840963"/>
    <lineage>
        <taxon>Bacteria</taxon>
        <taxon>Bacillati</taxon>
        <taxon>Bacillota</taxon>
        <taxon>Clostridia</taxon>
        <taxon>Eubacteriales</taxon>
        <taxon>Clostridiaceae</taxon>
        <taxon>Clostridiaceae incertae sedis</taxon>
        <taxon>Candidatus Egerieisoma</taxon>
    </lineage>
</organism>
<dbReference type="Pfam" id="PF14317">
    <property type="entry name" value="YcxB"/>
    <property type="match status" value="1"/>
</dbReference>
<dbReference type="Proteomes" id="UP000824089">
    <property type="component" value="Unassembled WGS sequence"/>
</dbReference>
<evidence type="ECO:0000313" key="3">
    <source>
        <dbReference type="EMBL" id="HIU29806.1"/>
    </source>
</evidence>
<accession>A0A9D1I7F0</accession>
<evidence type="ECO:0000313" key="4">
    <source>
        <dbReference type="Proteomes" id="UP000824089"/>
    </source>
</evidence>
<proteinExistence type="predicted"/>
<dbReference type="InterPro" id="IPR025588">
    <property type="entry name" value="YcxB-like_C"/>
</dbReference>
<feature type="domain" description="YcxB-like C-terminal" evidence="2">
    <location>
        <begin position="111"/>
        <end position="160"/>
    </location>
</feature>
<name>A0A9D1I7F0_9CLOT</name>
<evidence type="ECO:0000256" key="1">
    <source>
        <dbReference type="SAM" id="Phobius"/>
    </source>
</evidence>
<evidence type="ECO:0000259" key="2">
    <source>
        <dbReference type="Pfam" id="PF14317"/>
    </source>
</evidence>
<dbReference type="AlphaFoldDB" id="A0A9D1I7F0"/>
<reference evidence="3" key="1">
    <citation type="submission" date="2020-10" db="EMBL/GenBank/DDBJ databases">
        <authorList>
            <person name="Gilroy R."/>
        </authorList>
    </citation>
    <scope>NUCLEOTIDE SEQUENCE</scope>
    <source>
        <strain evidence="3">CHK195-4489</strain>
    </source>
</reference>
<keyword evidence="1" id="KW-1133">Transmembrane helix</keyword>
<keyword evidence="1" id="KW-0812">Transmembrane</keyword>
<sequence length="174" mass="20705">MEISVTTCYDYKQLLRFQYYHMLQRKAMWVFIAICDLLLLWLFVASYLAYGFRMEVLLNLILLLLVWFGVPFAAWAVPRITMRKAATLGAVCNYTFGAEGFRLKSESPQFLEDSFVKYVSIYKVYESRYCFYIYISKFQAYILDKSDFTEGTPEDLRELLRDTTDEKKLKLLKW</sequence>
<keyword evidence="1" id="KW-0472">Membrane</keyword>